<keyword evidence="12" id="KW-1185">Reference proteome</keyword>
<evidence type="ECO:0000256" key="6">
    <source>
        <dbReference type="ARBA" id="ARBA00022692"/>
    </source>
</evidence>
<evidence type="ECO:0000256" key="2">
    <source>
        <dbReference type="ARBA" id="ARBA00007783"/>
    </source>
</evidence>
<evidence type="ECO:0000256" key="8">
    <source>
        <dbReference type="ARBA" id="ARBA00023136"/>
    </source>
</evidence>
<organism evidence="11 12">
    <name type="scientific">Serinibacter arcticus</name>
    <dbReference type="NCBI Taxonomy" id="1655435"/>
    <lineage>
        <taxon>Bacteria</taxon>
        <taxon>Bacillati</taxon>
        <taxon>Actinomycetota</taxon>
        <taxon>Actinomycetes</taxon>
        <taxon>Micrococcales</taxon>
        <taxon>Beutenbergiaceae</taxon>
        <taxon>Serinibacter</taxon>
    </lineage>
</organism>
<comment type="similarity">
    <text evidence="2 9">Belongs to the ABC-2 integral membrane protein family.</text>
</comment>
<feature type="transmembrane region" description="Helical" evidence="9">
    <location>
        <begin position="76"/>
        <end position="100"/>
    </location>
</feature>
<dbReference type="PANTHER" id="PTHR30413:SF8">
    <property type="entry name" value="TRANSPORT PERMEASE PROTEIN"/>
    <property type="match status" value="1"/>
</dbReference>
<gene>
    <name evidence="11" type="ORF">C8046_09590</name>
</gene>
<feature type="transmembrane region" description="Helical" evidence="9">
    <location>
        <begin position="229"/>
        <end position="247"/>
    </location>
</feature>
<dbReference type="Pfam" id="PF01061">
    <property type="entry name" value="ABC2_membrane"/>
    <property type="match status" value="1"/>
</dbReference>
<reference evidence="11 12" key="1">
    <citation type="submission" date="2018-03" db="EMBL/GenBank/DDBJ databases">
        <title>Genome assembly of novel Miniimonas species PCH200.</title>
        <authorList>
            <person name="Thakur V."/>
            <person name="Kumar V."/>
            <person name="Singh D."/>
        </authorList>
    </citation>
    <scope>NUCLEOTIDE SEQUENCE [LARGE SCALE GENOMIC DNA]</scope>
    <source>
        <strain evidence="11 12">PCH200</strain>
    </source>
</reference>
<keyword evidence="7 9" id="KW-1133">Transmembrane helix</keyword>
<feature type="transmembrane region" description="Helical" evidence="9">
    <location>
        <begin position="106"/>
        <end position="125"/>
    </location>
</feature>
<evidence type="ECO:0000313" key="12">
    <source>
        <dbReference type="Proteomes" id="UP000245166"/>
    </source>
</evidence>
<dbReference type="InterPro" id="IPR013525">
    <property type="entry name" value="ABC2_TM"/>
</dbReference>
<comment type="subcellular location">
    <subcellularLocation>
        <location evidence="1">Cell inner membrane</location>
        <topology evidence="1">Multi-pass membrane protein</topology>
    </subcellularLocation>
    <subcellularLocation>
        <location evidence="9">Cell membrane</location>
        <topology evidence="9">Multi-pass membrane protein</topology>
    </subcellularLocation>
</comment>
<comment type="caution">
    <text evidence="11">The sequence shown here is derived from an EMBL/GenBank/DDBJ whole genome shotgun (WGS) entry which is preliminary data.</text>
</comment>
<keyword evidence="4 9" id="KW-1003">Cell membrane</keyword>
<dbReference type="InterPro" id="IPR047817">
    <property type="entry name" value="ABC2_TM_bact-type"/>
</dbReference>
<dbReference type="GO" id="GO:0015920">
    <property type="term" value="P:lipopolysaccharide transport"/>
    <property type="evidence" value="ECO:0007669"/>
    <property type="project" value="TreeGrafter"/>
</dbReference>
<dbReference type="GO" id="GO:0140359">
    <property type="term" value="F:ABC-type transporter activity"/>
    <property type="evidence" value="ECO:0007669"/>
    <property type="project" value="InterPro"/>
</dbReference>
<evidence type="ECO:0000256" key="1">
    <source>
        <dbReference type="ARBA" id="ARBA00004429"/>
    </source>
</evidence>
<keyword evidence="5" id="KW-0997">Cell inner membrane</keyword>
<dbReference type="AlphaFoldDB" id="A0A2U1ZV53"/>
<dbReference type="PROSITE" id="PS51012">
    <property type="entry name" value="ABC_TM2"/>
    <property type="match status" value="1"/>
</dbReference>
<accession>A0A2U1ZV53</accession>
<feature type="transmembrane region" description="Helical" evidence="9">
    <location>
        <begin position="193"/>
        <end position="217"/>
    </location>
</feature>
<dbReference type="GO" id="GO:0005886">
    <property type="term" value="C:plasma membrane"/>
    <property type="evidence" value="ECO:0007669"/>
    <property type="project" value="UniProtKB-SubCell"/>
</dbReference>
<evidence type="ECO:0000256" key="5">
    <source>
        <dbReference type="ARBA" id="ARBA00022519"/>
    </source>
</evidence>
<evidence type="ECO:0000256" key="3">
    <source>
        <dbReference type="ARBA" id="ARBA00022448"/>
    </source>
</evidence>
<feature type="transmembrane region" description="Helical" evidence="9">
    <location>
        <begin position="146"/>
        <end position="173"/>
    </location>
</feature>
<dbReference type="Proteomes" id="UP000245166">
    <property type="component" value="Unassembled WGS sequence"/>
</dbReference>
<keyword evidence="8 9" id="KW-0472">Membrane</keyword>
<keyword evidence="6 9" id="KW-0812">Transmembrane</keyword>
<evidence type="ECO:0000256" key="7">
    <source>
        <dbReference type="ARBA" id="ARBA00022989"/>
    </source>
</evidence>
<feature type="domain" description="ABC transmembrane type-2" evidence="10">
    <location>
        <begin position="73"/>
        <end position="308"/>
    </location>
</feature>
<dbReference type="EMBL" id="PYHR01000002">
    <property type="protein sequence ID" value="PWD50866.1"/>
    <property type="molecule type" value="Genomic_DNA"/>
</dbReference>
<evidence type="ECO:0000256" key="9">
    <source>
        <dbReference type="RuleBase" id="RU361157"/>
    </source>
</evidence>
<evidence type="ECO:0000256" key="4">
    <source>
        <dbReference type="ARBA" id="ARBA00022475"/>
    </source>
</evidence>
<keyword evidence="3 9" id="KW-0813">Transport</keyword>
<dbReference type="PANTHER" id="PTHR30413">
    <property type="entry name" value="INNER MEMBRANE TRANSPORT PERMEASE"/>
    <property type="match status" value="1"/>
</dbReference>
<proteinExistence type="inferred from homology"/>
<protein>
    <recommendedName>
        <fullName evidence="9">Transport permease protein</fullName>
    </recommendedName>
</protein>
<name>A0A2U1ZV53_9MICO</name>
<evidence type="ECO:0000259" key="10">
    <source>
        <dbReference type="PROSITE" id="PS51012"/>
    </source>
</evidence>
<sequence length="315" mass="34890">MGRRRADLPPDVRGAPRVSTRPRHVVVVPTDDLSPVLARPPLPVYLRRLWHRRHFVVADSRARVVSSNRANLLGSIWLVLNPLLDGAVYFVLFGLVLTGSRGIENYPGYLIVGVFLFQFTIQCLVQGSRAISGGRPLIRSFSFPRAVLPVAVVVRQVIRFLPALITMLVLVMLLPVALPSMADGDPVRQPLAWTWLLLPVVLVLQLLLSTGLALVAARVTARIPDLTQIIAILARFWLYASAVFFSIDRFADYPVLHAVMQVNPMYLVLDAARDLLLYATVPSAGTWAGLTAWSVGLLVVGTVWFWRGEESYGRS</sequence>
<feature type="transmembrane region" description="Helical" evidence="9">
    <location>
        <begin position="284"/>
        <end position="306"/>
    </location>
</feature>
<evidence type="ECO:0000313" key="11">
    <source>
        <dbReference type="EMBL" id="PWD50866.1"/>
    </source>
</evidence>